<keyword evidence="2" id="KW-1185">Reference proteome</keyword>
<dbReference type="InterPro" id="IPR032774">
    <property type="entry name" value="WG_beta_rep"/>
</dbReference>
<sequence length="204" mass="23308">MKRILILSIGLILFSFYGTAQIIKDIDEITPFHEELAAIRKGNKWAFINTKGEIIIPYREDIVASKGSESYPYFSNERCLIKQIKNDIYYYGYIDKSGKTVIEPEYLNGIPFNDGYAIVLKIAKEELGKNDLLDKKVISYSYDEVVINPNGTIITHLSGPEHLIFSKDKLKKRPGIQSYLISSNLVALNNNSRWEIHVVNTTKE</sequence>
<dbReference type="EMBL" id="VLNR01000044">
    <property type="protein sequence ID" value="TSE06556.1"/>
    <property type="molecule type" value="Genomic_DNA"/>
</dbReference>
<accession>A0A554VGM4</accession>
<proteinExistence type="predicted"/>
<dbReference type="AlphaFoldDB" id="A0A554VGM4"/>
<protein>
    <submittedName>
        <fullName evidence="1">WG repeat-containing protein</fullName>
    </submittedName>
</protein>
<evidence type="ECO:0000313" key="1">
    <source>
        <dbReference type="EMBL" id="TSE06556.1"/>
    </source>
</evidence>
<reference evidence="1 2" key="1">
    <citation type="submission" date="2019-07" db="EMBL/GenBank/DDBJ databases">
        <title>The draft genome sequence of Aquimarina algiphila M91.</title>
        <authorList>
            <person name="Meng X."/>
        </authorList>
    </citation>
    <scope>NUCLEOTIDE SEQUENCE [LARGE SCALE GENOMIC DNA]</scope>
    <source>
        <strain evidence="1 2">M91</strain>
    </source>
</reference>
<evidence type="ECO:0000313" key="2">
    <source>
        <dbReference type="Proteomes" id="UP000318833"/>
    </source>
</evidence>
<dbReference type="PANTHER" id="PTHR37841:SF1">
    <property type="entry name" value="DUF3298 DOMAIN-CONTAINING PROTEIN"/>
    <property type="match status" value="1"/>
</dbReference>
<gene>
    <name evidence="1" type="ORF">FOF46_18995</name>
</gene>
<dbReference type="RefSeq" id="WP_143917549.1">
    <property type="nucleotide sequence ID" value="NZ_CANMIK010000049.1"/>
</dbReference>
<dbReference type="Proteomes" id="UP000318833">
    <property type="component" value="Unassembled WGS sequence"/>
</dbReference>
<dbReference type="Pfam" id="PF14903">
    <property type="entry name" value="WG_beta_rep"/>
    <property type="match status" value="2"/>
</dbReference>
<name>A0A554VGM4_9FLAO</name>
<comment type="caution">
    <text evidence="1">The sequence shown here is derived from an EMBL/GenBank/DDBJ whole genome shotgun (WGS) entry which is preliminary data.</text>
</comment>
<dbReference type="OrthoDB" id="5464673at2"/>
<dbReference type="PANTHER" id="PTHR37841">
    <property type="entry name" value="GLR2918 PROTEIN"/>
    <property type="match status" value="1"/>
</dbReference>
<organism evidence="1 2">
    <name type="scientific">Aquimarina algiphila</name>
    <dbReference type="NCBI Taxonomy" id="2047982"/>
    <lineage>
        <taxon>Bacteria</taxon>
        <taxon>Pseudomonadati</taxon>
        <taxon>Bacteroidota</taxon>
        <taxon>Flavobacteriia</taxon>
        <taxon>Flavobacteriales</taxon>
        <taxon>Flavobacteriaceae</taxon>
        <taxon>Aquimarina</taxon>
    </lineage>
</organism>